<evidence type="ECO:0000259" key="9">
    <source>
        <dbReference type="Pfam" id="PF08548"/>
    </source>
</evidence>
<sequence>MAGLRNVAGTGYGSAYVDALIGGGPVWDMSSGWIKFWFGQPYQRVEAFAAHGPSKAYSSPDGPVPYLADGGSTNEWATAVSWYDDTKGFFADAVDQFERVSGIRFDLASNLTNANVVGWLASVPPQNVWGDSERPEYKNAATRTGQKQSWIYLDAFEGDGDDEGSYNNIHPGGLGFTTMLQMIGVAVGLTHPYDDPADSFPGLKNRYDVGPDGQNQAPFTAMSVNVGYQGSAHPTGAWGSMKTLGALDIAALQRLYGADTTAAPGNDVYVLPAETKKIGEWGEAKAPGWSCIWDTGGNDTITAVSSLSSVTIDLRPATLMNNDPHAGGYISQKAGIAGGFTIANGVTIENAVGGFGNDLINGNSAPNKLEGGSGNDTINGDAGDDTIDGGPGADVMNGGSGNDVYYVDNAADQIIDSDGMDTVIASVPFAIPDGIEIFIATGSAAVNMAGNALNNSLTGNSGANKLSGGAGNDTLSGRGGKDVLTGGSGKDVFVFDTKPTKSAVPTVTDFNVKDDTIWLDNAIFTKLGKKGTPTSPAKLDKRFFTIGDKAKDKDDYIVYDKTKGTLSYDADGSGAGKAVVFAMLPKNLKMTVADFMVI</sequence>
<keyword evidence="8" id="KW-0472">Membrane</keyword>
<dbReference type="AlphaFoldDB" id="A0A931BM37"/>
<evidence type="ECO:0000313" key="11">
    <source>
        <dbReference type="Proteomes" id="UP000599312"/>
    </source>
</evidence>
<dbReference type="SUPFAM" id="SSF51120">
    <property type="entry name" value="beta-Roll"/>
    <property type="match status" value="2"/>
</dbReference>
<dbReference type="EMBL" id="JADQDO010000001">
    <property type="protein sequence ID" value="MBF9231855.1"/>
    <property type="molecule type" value="Genomic_DNA"/>
</dbReference>
<evidence type="ECO:0000256" key="3">
    <source>
        <dbReference type="ARBA" id="ARBA00004613"/>
    </source>
</evidence>
<keyword evidence="7" id="KW-0843">Virulence</keyword>
<feature type="domain" description="Peptidase M10 serralysin C-terminal" evidence="9">
    <location>
        <begin position="291"/>
        <end position="520"/>
    </location>
</feature>
<accession>A0A931BM37</accession>
<dbReference type="InterPro" id="IPR001343">
    <property type="entry name" value="Hemolysn_Ca-bd"/>
</dbReference>
<protein>
    <submittedName>
        <fullName evidence="10">M10 family metallopeptidase C-terminal domain-containing protein</fullName>
    </submittedName>
</protein>
<evidence type="ECO:0000256" key="2">
    <source>
        <dbReference type="ARBA" id="ARBA00004370"/>
    </source>
</evidence>
<dbReference type="Pfam" id="PF08548">
    <property type="entry name" value="Peptidase_M10_C"/>
    <property type="match status" value="1"/>
</dbReference>
<comment type="caution">
    <text evidence="10">The sequence shown here is derived from an EMBL/GenBank/DDBJ whole genome shotgun (WGS) entry which is preliminary data.</text>
</comment>
<keyword evidence="4" id="KW-0964">Secreted</keyword>
<comment type="subcellular location">
    <subcellularLocation>
        <location evidence="2">Membrane</location>
    </subcellularLocation>
    <subcellularLocation>
        <location evidence="3">Secreted</location>
    </subcellularLocation>
</comment>
<comment type="cofactor">
    <cofactor evidence="1">
        <name>Ca(2+)</name>
        <dbReference type="ChEBI" id="CHEBI:29108"/>
    </cofactor>
</comment>
<dbReference type="PANTHER" id="PTHR38340">
    <property type="entry name" value="S-LAYER PROTEIN"/>
    <property type="match status" value="1"/>
</dbReference>
<proteinExistence type="predicted"/>
<evidence type="ECO:0000256" key="1">
    <source>
        <dbReference type="ARBA" id="ARBA00001913"/>
    </source>
</evidence>
<dbReference type="Gene3D" id="2.150.10.10">
    <property type="entry name" value="Serralysin-like metalloprotease, C-terminal"/>
    <property type="match status" value="2"/>
</dbReference>
<evidence type="ECO:0000256" key="4">
    <source>
        <dbReference type="ARBA" id="ARBA00022525"/>
    </source>
</evidence>
<dbReference type="PRINTS" id="PR00313">
    <property type="entry name" value="CABNDNGRPT"/>
</dbReference>
<evidence type="ECO:0000256" key="6">
    <source>
        <dbReference type="ARBA" id="ARBA00022737"/>
    </source>
</evidence>
<dbReference type="GO" id="GO:0090729">
    <property type="term" value="F:toxin activity"/>
    <property type="evidence" value="ECO:0007669"/>
    <property type="project" value="UniProtKB-KW"/>
</dbReference>
<dbReference type="InterPro" id="IPR011049">
    <property type="entry name" value="Serralysin-like_metalloprot_C"/>
</dbReference>
<dbReference type="GO" id="GO:0016020">
    <property type="term" value="C:membrane"/>
    <property type="evidence" value="ECO:0007669"/>
    <property type="project" value="UniProtKB-SubCell"/>
</dbReference>
<evidence type="ECO:0000256" key="5">
    <source>
        <dbReference type="ARBA" id="ARBA00022656"/>
    </source>
</evidence>
<dbReference type="InterPro" id="IPR003995">
    <property type="entry name" value="RTX_toxin_determinant-A"/>
</dbReference>
<dbReference type="Proteomes" id="UP000599312">
    <property type="component" value="Unassembled WGS sequence"/>
</dbReference>
<evidence type="ECO:0000256" key="8">
    <source>
        <dbReference type="ARBA" id="ARBA00023136"/>
    </source>
</evidence>
<dbReference type="PROSITE" id="PS00330">
    <property type="entry name" value="HEMOLYSIN_CALCIUM"/>
    <property type="match status" value="1"/>
</dbReference>
<dbReference type="Pfam" id="PF00353">
    <property type="entry name" value="HemolysinCabind"/>
    <property type="match status" value="2"/>
</dbReference>
<keyword evidence="5" id="KW-0800">Toxin</keyword>
<dbReference type="RefSeq" id="WP_196269855.1">
    <property type="nucleotide sequence ID" value="NZ_JADQDO010000001.1"/>
</dbReference>
<evidence type="ECO:0000313" key="10">
    <source>
        <dbReference type="EMBL" id="MBF9231855.1"/>
    </source>
</evidence>
<keyword evidence="6" id="KW-0677">Repeat</keyword>
<reference evidence="10" key="1">
    <citation type="submission" date="2020-11" db="EMBL/GenBank/DDBJ databases">
        <authorList>
            <person name="Kim M.K."/>
        </authorList>
    </citation>
    <scope>NUCLEOTIDE SEQUENCE</scope>
    <source>
        <strain evidence="10">BT350</strain>
    </source>
</reference>
<dbReference type="PANTHER" id="PTHR38340:SF1">
    <property type="entry name" value="S-LAYER PROTEIN"/>
    <property type="match status" value="1"/>
</dbReference>
<dbReference type="InterPro" id="IPR018511">
    <property type="entry name" value="Hemolysin-typ_Ca-bd_CS"/>
</dbReference>
<dbReference type="PRINTS" id="PR01488">
    <property type="entry name" value="RTXTOXINA"/>
</dbReference>
<gene>
    <name evidence="10" type="ORF">I2H38_00535</name>
</gene>
<name>A0A931BM37_9HYPH</name>
<dbReference type="InterPro" id="IPR050557">
    <property type="entry name" value="RTX_toxin/Mannuronan_C5-epim"/>
</dbReference>
<evidence type="ECO:0000256" key="7">
    <source>
        <dbReference type="ARBA" id="ARBA00023026"/>
    </source>
</evidence>
<dbReference type="GO" id="GO:0005509">
    <property type="term" value="F:calcium ion binding"/>
    <property type="evidence" value="ECO:0007669"/>
    <property type="project" value="InterPro"/>
</dbReference>
<dbReference type="GO" id="GO:0005615">
    <property type="term" value="C:extracellular space"/>
    <property type="evidence" value="ECO:0007669"/>
    <property type="project" value="InterPro"/>
</dbReference>
<dbReference type="InterPro" id="IPR013858">
    <property type="entry name" value="Peptidase_M10B_C"/>
</dbReference>
<dbReference type="SUPFAM" id="SSF55486">
    <property type="entry name" value="Metalloproteases ('zincins'), catalytic domain"/>
    <property type="match status" value="1"/>
</dbReference>
<keyword evidence="11" id="KW-1185">Reference proteome</keyword>
<organism evidence="10 11">
    <name type="scientific">Microvirga alba</name>
    <dbReference type="NCBI Taxonomy" id="2791025"/>
    <lineage>
        <taxon>Bacteria</taxon>
        <taxon>Pseudomonadati</taxon>
        <taxon>Pseudomonadota</taxon>
        <taxon>Alphaproteobacteria</taxon>
        <taxon>Hyphomicrobiales</taxon>
        <taxon>Methylobacteriaceae</taxon>
        <taxon>Microvirga</taxon>
    </lineage>
</organism>